<dbReference type="EMBL" id="BMMQ01000001">
    <property type="protein sequence ID" value="GGO60248.1"/>
    <property type="molecule type" value="Genomic_DNA"/>
</dbReference>
<feature type="domain" description="Helix-hairpin-helix DNA-binding motif class 1" evidence="2">
    <location>
        <begin position="147"/>
        <end position="166"/>
    </location>
</feature>
<dbReference type="PANTHER" id="PTHR21180:SF32">
    <property type="entry name" value="ENDONUCLEASE_EXONUCLEASE_PHOSPHATASE FAMILY DOMAIN-CONTAINING PROTEIN 1"/>
    <property type="match status" value="1"/>
</dbReference>
<sequence>MSDLEAYRRASPRARLGVGAAIVLVLLALAVTVGIGIWRGHSTPPEVVGSPTEVPFEAQGADEIYVHVAGAVAAPGLYVLDSGARVIDAVTAAGGLAADAGTAAINLARPLADGEQLVVPREGEDPPAAAGDGSAGALVNLNAADEATLETLPGIGPALATRIIEWREAEGPFTAVDDLLAVSGIGPRVLESLRELVTV</sequence>
<name>A0ABQ2N204_9MICO</name>
<dbReference type="InterPro" id="IPR051675">
    <property type="entry name" value="Endo/Exo/Phosphatase_dom_1"/>
</dbReference>
<protein>
    <recommendedName>
        <fullName evidence="2">Helix-hairpin-helix DNA-binding motif class 1 domain-containing protein</fullName>
    </recommendedName>
</protein>
<proteinExistence type="predicted"/>
<accession>A0ABQ2N204</accession>
<dbReference type="Proteomes" id="UP000638043">
    <property type="component" value="Unassembled WGS sequence"/>
</dbReference>
<feature type="transmembrane region" description="Helical" evidence="1">
    <location>
        <begin position="16"/>
        <end position="38"/>
    </location>
</feature>
<keyword evidence="4" id="KW-1185">Reference proteome</keyword>
<keyword evidence="1" id="KW-1133">Transmembrane helix</keyword>
<dbReference type="Gene3D" id="1.10.150.280">
    <property type="entry name" value="AF1531-like domain"/>
    <property type="match status" value="1"/>
</dbReference>
<evidence type="ECO:0000313" key="4">
    <source>
        <dbReference type="Proteomes" id="UP000638043"/>
    </source>
</evidence>
<dbReference type="SUPFAM" id="SSF47781">
    <property type="entry name" value="RuvA domain 2-like"/>
    <property type="match status" value="1"/>
</dbReference>
<reference evidence="4" key="1">
    <citation type="journal article" date="2019" name="Int. J. Syst. Evol. Microbiol.">
        <title>The Global Catalogue of Microorganisms (GCM) 10K type strain sequencing project: providing services to taxonomists for standard genome sequencing and annotation.</title>
        <authorList>
            <consortium name="The Broad Institute Genomics Platform"/>
            <consortium name="The Broad Institute Genome Sequencing Center for Infectious Disease"/>
            <person name="Wu L."/>
            <person name="Ma J."/>
        </authorList>
    </citation>
    <scope>NUCLEOTIDE SEQUENCE [LARGE SCALE GENOMIC DNA]</scope>
    <source>
        <strain evidence="4">CGMCC 4.7181</strain>
    </source>
</reference>
<dbReference type="PANTHER" id="PTHR21180">
    <property type="entry name" value="ENDONUCLEASE/EXONUCLEASE/PHOSPHATASE FAMILY DOMAIN-CONTAINING PROTEIN 1"/>
    <property type="match status" value="1"/>
</dbReference>
<dbReference type="SMART" id="SM00278">
    <property type="entry name" value="HhH1"/>
    <property type="match status" value="2"/>
</dbReference>
<comment type="caution">
    <text evidence="3">The sequence shown here is derived from an EMBL/GenBank/DDBJ whole genome shotgun (WGS) entry which is preliminary data.</text>
</comment>
<dbReference type="InterPro" id="IPR010994">
    <property type="entry name" value="RuvA_2-like"/>
</dbReference>
<dbReference type="InterPro" id="IPR003583">
    <property type="entry name" value="Hlx-hairpin-Hlx_DNA-bd_motif"/>
</dbReference>
<evidence type="ECO:0000259" key="2">
    <source>
        <dbReference type="SMART" id="SM00278"/>
    </source>
</evidence>
<evidence type="ECO:0000256" key="1">
    <source>
        <dbReference type="SAM" id="Phobius"/>
    </source>
</evidence>
<feature type="domain" description="Helix-hairpin-helix DNA-binding motif class 1" evidence="2">
    <location>
        <begin position="177"/>
        <end position="196"/>
    </location>
</feature>
<organism evidence="3 4">
    <name type="scientific">Microbacterium nanhaiense</name>
    <dbReference type="NCBI Taxonomy" id="1301026"/>
    <lineage>
        <taxon>Bacteria</taxon>
        <taxon>Bacillati</taxon>
        <taxon>Actinomycetota</taxon>
        <taxon>Actinomycetes</taxon>
        <taxon>Micrococcales</taxon>
        <taxon>Microbacteriaceae</taxon>
        <taxon>Microbacterium</taxon>
    </lineage>
</organism>
<evidence type="ECO:0000313" key="3">
    <source>
        <dbReference type="EMBL" id="GGO60248.1"/>
    </source>
</evidence>
<keyword evidence="1" id="KW-0812">Transmembrane</keyword>
<keyword evidence="1" id="KW-0472">Membrane</keyword>
<dbReference type="InterPro" id="IPR019554">
    <property type="entry name" value="Soluble_ligand-bd"/>
</dbReference>
<gene>
    <name evidence="3" type="ORF">GCM10010910_05180</name>
</gene>
<dbReference type="Pfam" id="PF12836">
    <property type="entry name" value="HHH_3"/>
    <property type="match status" value="1"/>
</dbReference>
<dbReference type="Pfam" id="PF10531">
    <property type="entry name" value="SLBB"/>
    <property type="match status" value="1"/>
</dbReference>
<dbReference type="RefSeq" id="WP_188699815.1">
    <property type="nucleotide sequence ID" value="NZ_BMMQ01000001.1"/>
</dbReference>
<dbReference type="Gene3D" id="3.10.560.10">
    <property type="entry name" value="Outer membrane lipoprotein wza domain like"/>
    <property type="match status" value="1"/>
</dbReference>